<accession>A0A2Z5V014</accession>
<sequence>MKQAKQTRMCVKCRKRFHQKELLRLQCDGDSLCEFSGKGRSFYVCWECVGQPKTLQVILKINKLKPNENYAVRLKEISNQWKKLD</sequence>
<reference evidence="1 2" key="1">
    <citation type="submission" date="2018-06" db="EMBL/GenBank/DDBJ databases">
        <authorList>
            <consortium name="Pathogen Informatics"/>
            <person name="Doyle S."/>
        </authorList>
    </citation>
    <scope>NUCLEOTIDE SEQUENCE [LARGE SCALE GENOMIC DNA]</scope>
    <source>
        <strain evidence="1 2">NCTC12219</strain>
    </source>
</reference>
<gene>
    <name evidence="1" type="ORF">NCTC12219_00065</name>
</gene>
<protein>
    <submittedName>
        <fullName evidence="1">Nucleic acid binding transriptional terminator</fullName>
    </submittedName>
</protein>
<dbReference type="InterPro" id="IPR035931">
    <property type="entry name" value="YlxR-like_sf"/>
</dbReference>
<dbReference type="AlphaFoldDB" id="A0A2Z5V014"/>
<dbReference type="Pfam" id="PF04296">
    <property type="entry name" value="YlxR"/>
    <property type="match status" value="1"/>
</dbReference>
<dbReference type="EMBL" id="UGHX01000001">
    <property type="protein sequence ID" value="STP10216.1"/>
    <property type="molecule type" value="Genomic_DNA"/>
</dbReference>
<dbReference type="InterPro" id="IPR007393">
    <property type="entry name" value="YlxR_dom"/>
</dbReference>
<dbReference type="Gene3D" id="3.30.1230.10">
    <property type="entry name" value="YlxR-like"/>
    <property type="match status" value="1"/>
</dbReference>
<dbReference type="OMA" id="VKCRKRF"/>
<dbReference type="RefSeq" id="WP_002956152.1">
    <property type="nucleotide sequence ID" value="NZ_AP017374.1"/>
</dbReference>
<proteinExistence type="predicted"/>
<dbReference type="Proteomes" id="UP000255103">
    <property type="component" value="Unassembled WGS sequence"/>
</dbReference>
<dbReference type="SUPFAM" id="SSF64376">
    <property type="entry name" value="YlxR-like"/>
    <property type="match status" value="1"/>
</dbReference>
<evidence type="ECO:0000313" key="2">
    <source>
        <dbReference type="Proteomes" id="UP000255103"/>
    </source>
</evidence>
<dbReference type="GeneID" id="66538572"/>
<dbReference type="STRING" id="1172562.HCN_0083"/>
<organism evidence="1 2">
    <name type="scientific">Helicobacter cinaedi</name>
    <dbReference type="NCBI Taxonomy" id="213"/>
    <lineage>
        <taxon>Bacteria</taxon>
        <taxon>Pseudomonadati</taxon>
        <taxon>Campylobacterota</taxon>
        <taxon>Epsilonproteobacteria</taxon>
        <taxon>Campylobacterales</taxon>
        <taxon>Helicobacteraceae</taxon>
        <taxon>Helicobacter</taxon>
    </lineage>
</organism>
<evidence type="ECO:0000313" key="1">
    <source>
        <dbReference type="EMBL" id="STP10216.1"/>
    </source>
</evidence>
<name>A0A2Z5V014_9HELI</name>